<dbReference type="CDD" id="cd04165">
    <property type="entry name" value="GTPBP1_like"/>
    <property type="match status" value="1"/>
</dbReference>
<keyword evidence="5" id="KW-1185">Reference proteome</keyword>
<dbReference type="InterPro" id="IPR050055">
    <property type="entry name" value="EF-Tu_GTPase"/>
</dbReference>
<dbReference type="EMBL" id="JADGKB010000068">
    <property type="protein sequence ID" value="KAJ3255312.1"/>
    <property type="molecule type" value="Genomic_DNA"/>
</dbReference>
<reference evidence="4" key="1">
    <citation type="submission" date="2020-05" db="EMBL/GenBank/DDBJ databases">
        <title>Phylogenomic resolution of chytrid fungi.</title>
        <authorList>
            <person name="Stajich J.E."/>
            <person name="Amses K."/>
            <person name="Simmons R."/>
            <person name="Seto K."/>
            <person name="Myers J."/>
            <person name="Bonds A."/>
            <person name="Quandt C.A."/>
            <person name="Barry K."/>
            <person name="Liu P."/>
            <person name="Grigoriev I."/>
            <person name="Longcore J.E."/>
            <person name="James T.Y."/>
        </authorList>
    </citation>
    <scope>NUCLEOTIDE SEQUENCE</scope>
    <source>
        <strain evidence="4">PLAUS21</strain>
    </source>
</reference>
<dbReference type="InterPro" id="IPR009000">
    <property type="entry name" value="Transl_B-barrel_sf"/>
</dbReference>
<dbReference type="CDD" id="cd03694">
    <property type="entry name" value="GTPBP_II"/>
    <property type="match status" value="1"/>
</dbReference>
<dbReference type="PANTHER" id="PTHR43721:SF9">
    <property type="entry name" value="GTP-BINDING PROTEIN 1"/>
    <property type="match status" value="1"/>
</dbReference>
<dbReference type="InterPro" id="IPR004161">
    <property type="entry name" value="EFTu-like_2"/>
</dbReference>
<dbReference type="SUPFAM" id="SSF50447">
    <property type="entry name" value="Translation proteins"/>
    <property type="match status" value="1"/>
</dbReference>
<accession>A0AAD5Y733</accession>
<dbReference type="Gene3D" id="2.40.30.10">
    <property type="entry name" value="Translation factors"/>
    <property type="match status" value="2"/>
</dbReference>
<comment type="caution">
    <text evidence="4">The sequence shown here is derived from an EMBL/GenBank/DDBJ whole genome shotgun (WGS) entry which is preliminary data.</text>
</comment>
<dbReference type="InterPro" id="IPR027417">
    <property type="entry name" value="P-loop_NTPase"/>
</dbReference>
<name>A0AAD5Y733_9FUNG</name>
<keyword evidence="1" id="KW-0547">Nucleotide-binding</keyword>
<dbReference type="FunFam" id="2.40.30.10:FF:000014">
    <property type="entry name" value="Probable GTP-binding protein 1"/>
    <property type="match status" value="1"/>
</dbReference>
<feature type="domain" description="Tr-type G" evidence="3">
    <location>
        <begin position="142"/>
        <end position="373"/>
    </location>
</feature>
<dbReference type="PANTHER" id="PTHR43721">
    <property type="entry name" value="ELONGATION FACTOR TU-RELATED"/>
    <property type="match status" value="1"/>
</dbReference>
<dbReference type="GO" id="GO:0003924">
    <property type="term" value="F:GTPase activity"/>
    <property type="evidence" value="ECO:0007669"/>
    <property type="project" value="InterPro"/>
</dbReference>
<sequence>MEKIGFSAEDASALAFELTEGLASISISPGTKTNTLREVLMTGGEQLIDLLNSKIQVDIGETIFEVGLEDDGSSMDLTKQDYQVVLANVKNAAEKLGADVTLLHERNTPTLVTSTNADPIESTEYRYAHVLVRLRPGKMQDLPELRICVVGNVDAGKSTLLGVLTKNTLDDGRGKARVNLFRFKHEVETGRTSSVGTEIMGFSSTGSIVTPPAAKQKMGWDDICLKSSKVVSFLDLAGHEKYLKTTVFGMTGCSPDFVMLMIGANAGIIGMTKEHLGLALALQVPVYIVITKIDMCPANVLEATVNQLVKILKSSGCRKIPMFIKSKGDVLITSGQFVSERVCPIFQVSNVTGEGLDLLRMFINLLHVNSGNKYDSKAPVEYQITDTFSVPGVGTVVSGNIISGIVHVGDTLLLGPDTLGNFVPSMVKSIHRKRVNVPCASAGQGASFALKKIKRAGIRKGMVMLRYTNSNYSKSLEPQAVMEFEAEILVLYHSTTIKERYQAMLHCGGVRQTARIVNMTDKQILRTGDRSIVRFR</sequence>
<evidence type="ECO:0000259" key="3">
    <source>
        <dbReference type="PROSITE" id="PS51722"/>
    </source>
</evidence>
<dbReference type="InterPro" id="IPR000795">
    <property type="entry name" value="T_Tr_GTP-bd_dom"/>
</dbReference>
<evidence type="ECO:0000313" key="4">
    <source>
        <dbReference type="EMBL" id="KAJ3255312.1"/>
    </source>
</evidence>
<evidence type="ECO:0000256" key="1">
    <source>
        <dbReference type="ARBA" id="ARBA00022741"/>
    </source>
</evidence>
<dbReference type="Pfam" id="PF03144">
    <property type="entry name" value="GTP_EFTU_D2"/>
    <property type="match status" value="1"/>
</dbReference>
<dbReference type="Pfam" id="PF00009">
    <property type="entry name" value="GTP_EFTU"/>
    <property type="match status" value="1"/>
</dbReference>
<dbReference type="PROSITE" id="PS51722">
    <property type="entry name" value="G_TR_2"/>
    <property type="match status" value="1"/>
</dbReference>
<dbReference type="InterPro" id="IPR035531">
    <property type="entry name" value="GTPBP1-like"/>
</dbReference>
<dbReference type="Gene3D" id="3.40.50.300">
    <property type="entry name" value="P-loop containing nucleotide triphosphate hydrolases"/>
    <property type="match status" value="1"/>
</dbReference>
<dbReference type="Proteomes" id="UP001210925">
    <property type="component" value="Unassembled WGS sequence"/>
</dbReference>
<dbReference type="SUPFAM" id="SSF52540">
    <property type="entry name" value="P-loop containing nucleoside triphosphate hydrolases"/>
    <property type="match status" value="1"/>
</dbReference>
<proteinExistence type="predicted"/>
<dbReference type="AlphaFoldDB" id="A0AAD5Y733"/>
<dbReference type="FunFam" id="3.40.50.300:FF:000091">
    <property type="entry name" value="Probable GTP-binding protein 1"/>
    <property type="match status" value="1"/>
</dbReference>
<evidence type="ECO:0000256" key="2">
    <source>
        <dbReference type="ARBA" id="ARBA00023134"/>
    </source>
</evidence>
<evidence type="ECO:0000313" key="5">
    <source>
        <dbReference type="Proteomes" id="UP001210925"/>
    </source>
</evidence>
<organism evidence="4 5">
    <name type="scientific">Boothiomyces macroporosus</name>
    <dbReference type="NCBI Taxonomy" id="261099"/>
    <lineage>
        <taxon>Eukaryota</taxon>
        <taxon>Fungi</taxon>
        <taxon>Fungi incertae sedis</taxon>
        <taxon>Chytridiomycota</taxon>
        <taxon>Chytridiomycota incertae sedis</taxon>
        <taxon>Chytridiomycetes</taxon>
        <taxon>Rhizophydiales</taxon>
        <taxon>Terramycetaceae</taxon>
        <taxon>Boothiomyces</taxon>
    </lineage>
</organism>
<dbReference type="GO" id="GO:0005525">
    <property type="term" value="F:GTP binding"/>
    <property type="evidence" value="ECO:0007669"/>
    <property type="project" value="UniProtKB-KW"/>
</dbReference>
<dbReference type="GO" id="GO:0003746">
    <property type="term" value="F:translation elongation factor activity"/>
    <property type="evidence" value="ECO:0007669"/>
    <property type="project" value="TreeGrafter"/>
</dbReference>
<protein>
    <submittedName>
        <fullName evidence="4">GTP-binding protein 1</fullName>
    </submittedName>
</protein>
<gene>
    <name evidence="4" type="primary">GTPBP1</name>
    <name evidence="4" type="ORF">HK103_006335</name>
</gene>
<keyword evidence="2" id="KW-0342">GTP-binding</keyword>